<name>A0A254N1F6_9BURK</name>
<dbReference type="OrthoDB" id="282896at2"/>
<dbReference type="AlphaFoldDB" id="A0A254N1F6"/>
<gene>
    <name evidence="1" type="ORF">CDO81_23940</name>
</gene>
<evidence type="ECO:0000313" key="1">
    <source>
        <dbReference type="EMBL" id="OWR00862.1"/>
    </source>
</evidence>
<organism evidence="1 2">
    <name type="scientific">Roseateles puraquae</name>
    <dbReference type="NCBI Taxonomy" id="431059"/>
    <lineage>
        <taxon>Bacteria</taxon>
        <taxon>Pseudomonadati</taxon>
        <taxon>Pseudomonadota</taxon>
        <taxon>Betaproteobacteria</taxon>
        <taxon>Burkholderiales</taxon>
        <taxon>Sphaerotilaceae</taxon>
        <taxon>Roseateles</taxon>
    </lineage>
</organism>
<dbReference type="InterPro" id="IPR047700">
    <property type="entry name" value="NrtS-like"/>
</dbReference>
<comment type="caution">
    <text evidence="1">The sequence shown here is derived from an EMBL/GenBank/DDBJ whole genome shotgun (WGS) entry which is preliminary data.</text>
</comment>
<evidence type="ECO:0008006" key="3">
    <source>
        <dbReference type="Google" id="ProtNLM"/>
    </source>
</evidence>
<proteinExistence type="predicted"/>
<keyword evidence="2" id="KW-1185">Reference proteome</keyword>
<accession>A0A254N1F6</accession>
<dbReference type="Proteomes" id="UP000197446">
    <property type="component" value="Unassembled WGS sequence"/>
</dbReference>
<sequence length="67" mass="7149">MVSGRIARPALKVALVVGTVLNVINNGGRIMAGQAVDPWHLVLNYLVPFCVSAYSAARNEAARERGD</sequence>
<protein>
    <recommendedName>
        <fullName evidence="3">Phosphoenolpyruvate protein kinase</fullName>
    </recommendedName>
</protein>
<dbReference type="NCBIfam" id="NF038050">
    <property type="entry name" value="NrtS"/>
    <property type="match status" value="1"/>
</dbReference>
<evidence type="ECO:0000313" key="2">
    <source>
        <dbReference type="Proteomes" id="UP000197446"/>
    </source>
</evidence>
<reference evidence="1 2" key="1">
    <citation type="journal article" date="2007" name="Int. J. Syst. Evol. Microbiol.">
        <title>Description of Pelomonas aquatica sp. nov. and Pelomonas puraquae sp. nov., isolated from industrial and haemodialysis water.</title>
        <authorList>
            <person name="Gomila M."/>
            <person name="Bowien B."/>
            <person name="Falsen E."/>
            <person name="Moore E.R."/>
            <person name="Lalucat J."/>
        </authorList>
    </citation>
    <scope>NUCLEOTIDE SEQUENCE [LARGE SCALE GENOMIC DNA]</scope>
    <source>
        <strain evidence="1 2">CCUG 52769</strain>
    </source>
</reference>
<dbReference type="EMBL" id="NISI01000014">
    <property type="protein sequence ID" value="OWR00862.1"/>
    <property type="molecule type" value="Genomic_DNA"/>
</dbReference>